<evidence type="ECO:0000256" key="1">
    <source>
        <dbReference type="ARBA" id="ARBA00010923"/>
    </source>
</evidence>
<reference evidence="5 6" key="1">
    <citation type="submission" date="2021-03" db="EMBL/GenBank/DDBJ databases">
        <title>Genomic Encyclopedia of Type Strains, Phase IV (KMG-IV): sequencing the most valuable type-strain genomes for metagenomic binning, comparative biology and taxonomic classification.</title>
        <authorList>
            <person name="Goeker M."/>
        </authorList>
    </citation>
    <scope>NUCLEOTIDE SEQUENCE [LARGE SCALE GENOMIC DNA]</scope>
    <source>
        <strain evidence="5 6">DSM 27512</strain>
    </source>
</reference>
<dbReference type="EMBL" id="JAGGLI010000039">
    <property type="protein sequence ID" value="MBP2028760.1"/>
    <property type="molecule type" value="Genomic_DNA"/>
</dbReference>
<organism evidence="5 6">
    <name type="scientific">Acetoanaerobium pronyense</name>
    <dbReference type="NCBI Taxonomy" id="1482736"/>
    <lineage>
        <taxon>Bacteria</taxon>
        <taxon>Bacillati</taxon>
        <taxon>Bacillota</taxon>
        <taxon>Clostridia</taxon>
        <taxon>Peptostreptococcales</taxon>
        <taxon>Filifactoraceae</taxon>
        <taxon>Acetoanaerobium</taxon>
    </lineage>
</organism>
<dbReference type="GO" id="GO:0009035">
    <property type="term" value="F:type I site-specific deoxyribonuclease activity"/>
    <property type="evidence" value="ECO:0007669"/>
    <property type="project" value="UniProtKB-EC"/>
</dbReference>
<proteinExistence type="inferred from homology"/>
<keyword evidence="6" id="KW-1185">Reference proteome</keyword>
<dbReference type="InterPro" id="IPR044946">
    <property type="entry name" value="Restrct_endonuc_typeI_TRD_sf"/>
</dbReference>
<comment type="caution">
    <text evidence="5">The sequence shown here is derived from an EMBL/GenBank/DDBJ whole genome shotgun (WGS) entry which is preliminary data.</text>
</comment>
<keyword evidence="3" id="KW-0238">DNA-binding</keyword>
<evidence type="ECO:0000256" key="2">
    <source>
        <dbReference type="ARBA" id="ARBA00022747"/>
    </source>
</evidence>
<protein>
    <submittedName>
        <fullName evidence="5">Type I restriction enzyme S subunit</fullName>
        <ecNumber evidence="5">3.1.21.3</ecNumber>
    </submittedName>
</protein>
<dbReference type="Pfam" id="PF01420">
    <property type="entry name" value="Methylase_S"/>
    <property type="match status" value="2"/>
</dbReference>
<evidence type="ECO:0000313" key="6">
    <source>
        <dbReference type="Proteomes" id="UP001314903"/>
    </source>
</evidence>
<sequence>MSFKETEIGLIPNDWELKKLIDEVVITMGQSPKSEFYNTTSEGVPFMQGRTTFGEKFHSIDTWCTDPKRFAQKNDVLMSVRAPVGDVNIATRDLCIGRGLCSLRMENGNNEYLYYLLKNYIDIIISKESGTVFGSINKTSIETLKLPFPSSKEQKAIAHILSTLDEKIEVNNQINKTLENIAQTIFKQWFVDFEFPNGDGEPYKSSGGEMVESELGMIPKGWEVSNFDKVIKITSGKRPKEREEVKQNNHIYPLVGASSIMGYTTEYNFDEEIIVIGRVGTHGIIQRFKDKIWASDNTLVIKSIFIEYTNQILKIIDYKSLNRGSTQPLITQTDIKNHKIIFPCESILNKYEEIVSVNSEMIDMKNTENQRLKELRDSLLPKLMSGEIRVPIEEN</sequence>
<dbReference type="InterPro" id="IPR000055">
    <property type="entry name" value="Restrct_endonuc_typeI_TRD"/>
</dbReference>
<evidence type="ECO:0000259" key="4">
    <source>
        <dbReference type="Pfam" id="PF01420"/>
    </source>
</evidence>
<comment type="similarity">
    <text evidence="1">Belongs to the type-I restriction system S methylase family.</text>
</comment>
<evidence type="ECO:0000256" key="3">
    <source>
        <dbReference type="ARBA" id="ARBA00023125"/>
    </source>
</evidence>
<keyword evidence="2" id="KW-0680">Restriction system</keyword>
<keyword evidence="5" id="KW-0378">Hydrolase</keyword>
<gene>
    <name evidence="5" type="ORF">J2Z35_002590</name>
</gene>
<dbReference type="Proteomes" id="UP001314903">
    <property type="component" value="Unassembled WGS sequence"/>
</dbReference>
<dbReference type="RefSeq" id="WP_209661818.1">
    <property type="nucleotide sequence ID" value="NZ_JAGGLI010000039.1"/>
</dbReference>
<dbReference type="EC" id="3.1.21.3" evidence="5"/>
<name>A0ABS4KLX3_9FIRM</name>
<dbReference type="PANTHER" id="PTHR30408">
    <property type="entry name" value="TYPE-1 RESTRICTION ENZYME ECOKI SPECIFICITY PROTEIN"/>
    <property type="match status" value="1"/>
</dbReference>
<feature type="domain" description="Type I restriction modification DNA specificity" evidence="4">
    <location>
        <begin position="12"/>
        <end position="180"/>
    </location>
</feature>
<dbReference type="InterPro" id="IPR052021">
    <property type="entry name" value="Type-I_RS_S_subunit"/>
</dbReference>
<feature type="domain" description="Type I restriction modification DNA specificity" evidence="4">
    <location>
        <begin position="219"/>
        <end position="373"/>
    </location>
</feature>
<dbReference type="SUPFAM" id="SSF116734">
    <property type="entry name" value="DNA methylase specificity domain"/>
    <property type="match status" value="2"/>
</dbReference>
<dbReference type="CDD" id="cd17498">
    <property type="entry name" value="RMtype1_S_Aco12261I-TRD1-CR1_like"/>
    <property type="match status" value="1"/>
</dbReference>
<accession>A0ABS4KLX3</accession>
<evidence type="ECO:0000313" key="5">
    <source>
        <dbReference type="EMBL" id="MBP2028760.1"/>
    </source>
</evidence>
<dbReference type="Gene3D" id="3.90.220.20">
    <property type="entry name" value="DNA methylase specificity domains"/>
    <property type="match status" value="2"/>
</dbReference>
<dbReference type="PANTHER" id="PTHR30408:SF13">
    <property type="entry name" value="TYPE I RESTRICTION ENZYME HINDI SPECIFICITY SUBUNIT"/>
    <property type="match status" value="1"/>
</dbReference>